<dbReference type="PANTHER" id="PTHR36513:SF1">
    <property type="entry name" value="TRANSMEMBRANE PROTEIN"/>
    <property type="match status" value="1"/>
</dbReference>
<evidence type="ECO:0000313" key="3">
    <source>
        <dbReference type="Proteomes" id="UP000247454"/>
    </source>
</evidence>
<dbReference type="EMBL" id="QJTF01000023">
    <property type="protein sequence ID" value="PYE86518.1"/>
    <property type="molecule type" value="Genomic_DNA"/>
</dbReference>
<dbReference type="Pfam" id="PF05990">
    <property type="entry name" value="DUF900"/>
    <property type="match status" value="1"/>
</dbReference>
<organism evidence="2 3">
    <name type="scientific">Phyllobacterium leguminum</name>
    <dbReference type="NCBI Taxonomy" id="314237"/>
    <lineage>
        <taxon>Bacteria</taxon>
        <taxon>Pseudomonadati</taxon>
        <taxon>Pseudomonadota</taxon>
        <taxon>Alphaproteobacteria</taxon>
        <taxon>Hyphomicrobiales</taxon>
        <taxon>Phyllobacteriaceae</taxon>
        <taxon>Phyllobacterium</taxon>
    </lineage>
</organism>
<reference evidence="2 3" key="1">
    <citation type="submission" date="2018-06" db="EMBL/GenBank/DDBJ databases">
        <title>Genomic Encyclopedia of Type Strains, Phase III (KMG-III): the genomes of soil and plant-associated and newly described type strains.</title>
        <authorList>
            <person name="Whitman W."/>
        </authorList>
    </citation>
    <scope>NUCLEOTIDE SEQUENCE [LARGE SCALE GENOMIC DNA]</scope>
    <source>
        <strain evidence="2 3">ORS 1419</strain>
    </source>
</reference>
<protein>
    <submittedName>
        <fullName evidence="2">Esterase/lipase superfamily enzyme</fullName>
    </submittedName>
</protein>
<keyword evidence="3" id="KW-1185">Reference proteome</keyword>
<keyword evidence="1" id="KW-0812">Transmembrane</keyword>
<accession>A0A318TDU6</accession>
<evidence type="ECO:0000256" key="1">
    <source>
        <dbReference type="SAM" id="Phobius"/>
    </source>
</evidence>
<dbReference type="InterPro" id="IPR014586">
    <property type="entry name" value="UCP033909"/>
</dbReference>
<dbReference type="PANTHER" id="PTHR36513">
    <property type="entry name" value="ABC TRANSMEMBRANE TYPE-1 DOMAIN-CONTAINING PROTEIN"/>
    <property type="match status" value="1"/>
</dbReference>
<comment type="caution">
    <text evidence="2">The sequence shown here is derived from an EMBL/GenBank/DDBJ whole genome shotgun (WGS) entry which is preliminary data.</text>
</comment>
<name>A0A318TDU6_9HYPH</name>
<proteinExistence type="predicted"/>
<dbReference type="SUPFAM" id="SSF53474">
    <property type="entry name" value="alpha/beta-Hydrolases"/>
    <property type="match status" value="1"/>
</dbReference>
<dbReference type="InterPro" id="IPR010297">
    <property type="entry name" value="DUF900_hydrolase"/>
</dbReference>
<dbReference type="AlphaFoldDB" id="A0A318TDU6"/>
<feature type="transmembrane region" description="Helical" evidence="1">
    <location>
        <begin position="21"/>
        <end position="45"/>
    </location>
</feature>
<gene>
    <name evidence="2" type="ORF">C7477_1239</name>
</gene>
<keyword evidence="1" id="KW-1133">Transmembrane helix</keyword>
<keyword evidence="1" id="KW-0472">Membrane</keyword>
<dbReference type="Gene3D" id="3.40.50.1820">
    <property type="entry name" value="alpha/beta hydrolase"/>
    <property type="match status" value="1"/>
</dbReference>
<dbReference type="Proteomes" id="UP000247454">
    <property type="component" value="Unassembled WGS sequence"/>
</dbReference>
<evidence type="ECO:0000313" key="2">
    <source>
        <dbReference type="EMBL" id="PYE86518.1"/>
    </source>
</evidence>
<sequence length="415" mass="45048">MAGLRYRVIADCFHRNRVQNWAVRELVGLMTATRFAALLLTALLLAGCGGPRAILWNGPTAEAGMVRAGEKPVAVVPVYVATSRQRSDNLSLPYNAKRSLTLNFARVDVGIPPVHKSGIVEKTGRKPNPAKYFTATAFQPYDTSKIFAEKLDAALEHRPANEQEVLIFVHGYNNNFADSTFREAQFVHDYGFKSVAVHYAWPSAGSLGLYVYDRDSANFARDGLAELLEIVSRTRAKRIILVGHSMGSMVVMEALRSLAISGKRTPIDRLTSVMLAAPDVDVDVFQEQVRDIGKLPRPFAVLVSREDRALNVSGRITGGHPRVGDGSDIEMLRKNGIAVLDLSDVDSGGHDVFASSPTLMTLVKRGGLTERTLEGEGPTPGETILADGSSVVRGAASLVLYLPVRILTAATELPR</sequence>
<dbReference type="PIRSF" id="PIRSF033909">
    <property type="entry name" value="UCP033909"/>
    <property type="match status" value="1"/>
</dbReference>
<dbReference type="InterPro" id="IPR029058">
    <property type="entry name" value="AB_hydrolase_fold"/>
</dbReference>